<proteinExistence type="predicted"/>
<dbReference type="VEuPathDB" id="FungiDB:RhiirA1_410452"/>
<protein>
    <submittedName>
        <fullName evidence="1">Uncharacterized protein</fullName>
    </submittedName>
</protein>
<evidence type="ECO:0000313" key="2">
    <source>
        <dbReference type="Proteomes" id="UP000234323"/>
    </source>
</evidence>
<dbReference type="AlphaFoldDB" id="A0A2I1HHP3"/>
<feature type="non-terminal residue" evidence="1">
    <location>
        <position position="84"/>
    </location>
</feature>
<organism evidence="1 2">
    <name type="scientific">Rhizophagus irregularis</name>
    <dbReference type="NCBI Taxonomy" id="588596"/>
    <lineage>
        <taxon>Eukaryota</taxon>
        <taxon>Fungi</taxon>
        <taxon>Fungi incertae sedis</taxon>
        <taxon>Mucoromycota</taxon>
        <taxon>Glomeromycotina</taxon>
        <taxon>Glomeromycetes</taxon>
        <taxon>Glomerales</taxon>
        <taxon>Glomeraceae</taxon>
        <taxon>Rhizophagus</taxon>
    </lineage>
</organism>
<dbReference type="VEuPathDB" id="FungiDB:RhiirFUN_024465"/>
<dbReference type="VEuPathDB" id="FungiDB:FUN_011536"/>
<comment type="caution">
    <text evidence="1">The sequence shown here is derived from an EMBL/GenBank/DDBJ whole genome shotgun (WGS) entry which is preliminary data.</text>
</comment>
<evidence type="ECO:0000313" key="1">
    <source>
        <dbReference type="EMBL" id="PKY58388.1"/>
    </source>
</evidence>
<keyword evidence="2" id="KW-1185">Reference proteome</keyword>
<name>A0A2I1HHP3_9GLOM</name>
<gene>
    <name evidence="1" type="ORF">RhiirA4_480269</name>
</gene>
<accession>A0A2I1HHP3</accession>
<dbReference type="Proteomes" id="UP000234323">
    <property type="component" value="Unassembled WGS sequence"/>
</dbReference>
<dbReference type="EMBL" id="LLXI01002991">
    <property type="protein sequence ID" value="PKY58388.1"/>
    <property type="molecule type" value="Genomic_DNA"/>
</dbReference>
<sequence>MSTQILTKKINLENKLVEHIPIKDSISRNFRNTLNVHAISVDYDETPSNKQSLLKYTMTSHGLVAAIFHAYNNHQHLLLTPDDI</sequence>
<reference evidence="1 2" key="1">
    <citation type="submission" date="2015-10" db="EMBL/GenBank/DDBJ databases">
        <title>Genome analyses suggest a sexual origin of heterokaryosis in a supposedly ancient asexual fungus.</title>
        <authorList>
            <person name="Ropars J."/>
            <person name="Sedzielewska K."/>
            <person name="Noel J."/>
            <person name="Charron P."/>
            <person name="Farinelli L."/>
            <person name="Marton T."/>
            <person name="Kruger M."/>
            <person name="Pelin A."/>
            <person name="Brachmann A."/>
            <person name="Corradi N."/>
        </authorList>
    </citation>
    <scope>NUCLEOTIDE SEQUENCE [LARGE SCALE GENOMIC DNA]</scope>
    <source>
        <strain evidence="1 2">A4</strain>
    </source>
</reference>